<dbReference type="EMBL" id="HBGD01009807">
    <property type="protein sequence ID" value="CAD9084796.1"/>
    <property type="molecule type" value="Transcribed_RNA"/>
</dbReference>
<protein>
    <recommendedName>
        <fullName evidence="2">Complex 1 LYR protein domain-containing protein</fullName>
    </recommendedName>
</protein>
<gene>
    <name evidence="3" type="ORF">PCOS0759_LOCUS8050</name>
</gene>
<dbReference type="AlphaFoldDB" id="A0A7S1PK70"/>
<proteinExistence type="predicted"/>
<evidence type="ECO:0000313" key="3">
    <source>
        <dbReference type="EMBL" id="CAD9084796.1"/>
    </source>
</evidence>
<reference evidence="3" key="1">
    <citation type="submission" date="2021-01" db="EMBL/GenBank/DDBJ databases">
        <authorList>
            <person name="Corre E."/>
            <person name="Pelletier E."/>
            <person name="Niang G."/>
            <person name="Scheremetjew M."/>
            <person name="Finn R."/>
            <person name="Kale V."/>
            <person name="Holt S."/>
            <person name="Cochrane G."/>
            <person name="Meng A."/>
            <person name="Brown T."/>
            <person name="Cohen L."/>
        </authorList>
    </citation>
    <scope>NUCLEOTIDE SEQUENCE</scope>
    <source>
        <strain evidence="3">WS</strain>
    </source>
</reference>
<evidence type="ECO:0000256" key="1">
    <source>
        <dbReference type="SAM" id="MobiDB-lite"/>
    </source>
</evidence>
<organism evidence="3">
    <name type="scientific">Percolomonas cosmopolitus</name>
    <dbReference type="NCBI Taxonomy" id="63605"/>
    <lineage>
        <taxon>Eukaryota</taxon>
        <taxon>Discoba</taxon>
        <taxon>Heterolobosea</taxon>
        <taxon>Tetramitia</taxon>
        <taxon>Eutetramitia</taxon>
        <taxon>Percolomonadidae</taxon>
        <taxon>Percolomonas</taxon>
    </lineage>
</organism>
<name>A0A7S1PK70_9EUKA</name>
<sequence length="178" mass="21277">MSTPLKFTKKAPPSHITYLNRKFRIQQSIFLYRRILRLTSQMTHYDENGVAWRDILRFSARKEFEASKEERDEEVLARALFTAQMAIDDFEEKFLRRQNDLEERQKEAEEVVLGKSQRMSRERAERILKGEDVEERVKMMHSNERKTKEIEERKEAGRDGRRRHQSSGVLFDAQGNEL</sequence>
<feature type="domain" description="Complex 1 LYR protein" evidence="2">
    <location>
        <begin position="31"/>
        <end position="86"/>
    </location>
</feature>
<feature type="compositionally biased region" description="Basic and acidic residues" evidence="1">
    <location>
        <begin position="132"/>
        <end position="159"/>
    </location>
</feature>
<dbReference type="InterPro" id="IPR008011">
    <property type="entry name" value="Complex1_LYR_dom"/>
</dbReference>
<dbReference type="PANTHER" id="PTHR47484">
    <property type="entry name" value="COMPLEX 1 PROTEIN CONTAINING PROTEIN, EXPRESSED"/>
    <property type="match status" value="1"/>
</dbReference>
<feature type="region of interest" description="Disordered" evidence="1">
    <location>
        <begin position="132"/>
        <end position="178"/>
    </location>
</feature>
<accession>A0A7S1PK70</accession>
<evidence type="ECO:0000259" key="2">
    <source>
        <dbReference type="Pfam" id="PF05347"/>
    </source>
</evidence>
<dbReference type="Pfam" id="PF05347">
    <property type="entry name" value="Complex1_LYR"/>
    <property type="match status" value="1"/>
</dbReference>
<dbReference type="PANTHER" id="PTHR47484:SF1">
    <property type="entry name" value="COMPLEX 1 PROTEIN CONTAINING PROTEIN, EXPRESSED"/>
    <property type="match status" value="1"/>
</dbReference>